<dbReference type="Proteomes" id="UP000473278">
    <property type="component" value="Unassembled WGS sequence"/>
</dbReference>
<protein>
    <submittedName>
        <fullName evidence="1">Uncharacterized protein</fullName>
    </submittedName>
</protein>
<dbReference type="InterPro" id="IPR041854">
    <property type="entry name" value="BFD-like_2Fe2S-bd_dom_sf"/>
</dbReference>
<evidence type="ECO:0000313" key="1">
    <source>
        <dbReference type="EMBL" id="NGP76940.1"/>
    </source>
</evidence>
<reference evidence="1 2" key="1">
    <citation type="submission" date="2020-02" db="EMBL/GenBank/DDBJ databases">
        <title>Balneolaceae bacterium YR4-1, complete genome.</title>
        <authorList>
            <person name="Li Y."/>
            <person name="Wu S."/>
        </authorList>
    </citation>
    <scope>NUCLEOTIDE SEQUENCE [LARGE SCALE GENOMIC DNA]</scope>
    <source>
        <strain evidence="1 2">YR4-1</strain>
    </source>
</reference>
<name>A0A6M1SVC7_9BACT</name>
<organism evidence="1 2">
    <name type="scientific">Halalkalibaculum roseum</name>
    <dbReference type="NCBI Taxonomy" id="2709311"/>
    <lineage>
        <taxon>Bacteria</taxon>
        <taxon>Pseudomonadati</taxon>
        <taxon>Balneolota</taxon>
        <taxon>Balneolia</taxon>
        <taxon>Balneolales</taxon>
        <taxon>Balneolaceae</taxon>
        <taxon>Halalkalibaculum</taxon>
    </lineage>
</organism>
<proteinExistence type="predicted"/>
<dbReference type="EMBL" id="JAALLT010000003">
    <property type="protein sequence ID" value="NGP76940.1"/>
    <property type="molecule type" value="Genomic_DNA"/>
</dbReference>
<accession>A0A6M1SVC7</accession>
<dbReference type="AlphaFoldDB" id="A0A6M1SVC7"/>
<dbReference type="RefSeq" id="WP_165141821.1">
    <property type="nucleotide sequence ID" value="NZ_JAALLT010000003.1"/>
</dbReference>
<comment type="caution">
    <text evidence="1">The sequence shown here is derived from an EMBL/GenBank/DDBJ whole genome shotgun (WGS) entry which is preliminary data.</text>
</comment>
<sequence length="74" mass="8517">MAYRNVTRCICHSRSFEEIKEYAKEQGISSVEKLQERKYCSSGCGLCSPYVEMVLETGETEFTPGAYYRKKKTS</sequence>
<evidence type="ECO:0000313" key="2">
    <source>
        <dbReference type="Proteomes" id="UP000473278"/>
    </source>
</evidence>
<dbReference type="Gene3D" id="1.10.10.1100">
    <property type="entry name" value="BFD-like [2Fe-2S]-binding domain"/>
    <property type="match status" value="1"/>
</dbReference>
<keyword evidence="2" id="KW-1185">Reference proteome</keyword>
<gene>
    <name evidence="1" type="ORF">G3570_09870</name>
</gene>